<reference evidence="4 5" key="1">
    <citation type="submission" date="2019-04" db="EMBL/GenBank/DDBJ databases">
        <authorList>
            <person name="Poehlein A."/>
            <person name="Bengelsdorf F.R."/>
            <person name="Duerre P."/>
            <person name="Daniel R."/>
        </authorList>
    </citation>
    <scope>NUCLEOTIDE SEQUENCE [LARGE SCALE GENOMIC DNA]</scope>
    <source>
        <strain evidence="4 5">BS-1</strain>
    </source>
</reference>
<dbReference type="RefSeq" id="WP_135657987.1">
    <property type="nucleotide sequence ID" value="NZ_SRMQ01000002.1"/>
</dbReference>
<comment type="caution">
    <text evidence="4">The sequence shown here is derived from an EMBL/GenBank/DDBJ whole genome shotgun (WGS) entry which is preliminary data.</text>
</comment>
<dbReference type="Gene3D" id="3.40.630.30">
    <property type="match status" value="1"/>
</dbReference>
<protein>
    <submittedName>
        <fullName evidence="4">Phosphinothricin N-acetyltransferase</fullName>
        <ecNumber evidence="4">2.3.1.183</ecNumber>
    </submittedName>
</protein>
<proteinExistence type="predicted"/>
<accession>A0A4Z0YF95</accession>
<dbReference type="EMBL" id="SRMQ01000002">
    <property type="protein sequence ID" value="TGJ77443.1"/>
    <property type="molecule type" value="Genomic_DNA"/>
</dbReference>
<evidence type="ECO:0000313" key="4">
    <source>
        <dbReference type="EMBL" id="TGJ77443.1"/>
    </source>
</evidence>
<feature type="domain" description="N-acetyltransferase" evidence="3">
    <location>
        <begin position="5"/>
        <end position="173"/>
    </location>
</feature>
<dbReference type="GO" id="GO:0102971">
    <property type="term" value="F:phosphinothricin N-acetyltransferase activity"/>
    <property type="evidence" value="ECO:0007669"/>
    <property type="project" value="UniProtKB-EC"/>
</dbReference>
<evidence type="ECO:0000256" key="1">
    <source>
        <dbReference type="ARBA" id="ARBA00022679"/>
    </source>
</evidence>
<gene>
    <name evidence="4" type="primary">pat</name>
    <name evidence="4" type="ORF">CAGA_08130</name>
</gene>
<dbReference type="InterPro" id="IPR016181">
    <property type="entry name" value="Acyl_CoA_acyltransferase"/>
</dbReference>
<dbReference type="AlphaFoldDB" id="A0A4Z0YF95"/>
<organism evidence="4 5">
    <name type="scientific">Caproiciproducens galactitolivorans</name>
    <dbReference type="NCBI Taxonomy" id="642589"/>
    <lineage>
        <taxon>Bacteria</taxon>
        <taxon>Bacillati</taxon>
        <taxon>Bacillota</taxon>
        <taxon>Clostridia</taxon>
        <taxon>Eubacteriales</taxon>
        <taxon>Acutalibacteraceae</taxon>
        <taxon>Caproiciproducens</taxon>
    </lineage>
</organism>
<dbReference type="EC" id="2.3.1.183" evidence="4"/>
<dbReference type="CDD" id="cd04301">
    <property type="entry name" value="NAT_SF"/>
    <property type="match status" value="1"/>
</dbReference>
<dbReference type="Pfam" id="PF13420">
    <property type="entry name" value="Acetyltransf_4"/>
    <property type="match status" value="1"/>
</dbReference>
<dbReference type="OrthoDB" id="9798006at2"/>
<dbReference type="PANTHER" id="PTHR43072:SF23">
    <property type="entry name" value="UPF0039 PROTEIN C11D3.02C"/>
    <property type="match status" value="1"/>
</dbReference>
<name>A0A4Z0YF95_9FIRM</name>
<keyword evidence="1 4" id="KW-0808">Transferase</keyword>
<evidence type="ECO:0000313" key="5">
    <source>
        <dbReference type="Proteomes" id="UP000297714"/>
    </source>
</evidence>
<dbReference type="SUPFAM" id="SSF55729">
    <property type="entry name" value="Acyl-CoA N-acyltransferases (Nat)"/>
    <property type="match status" value="1"/>
</dbReference>
<dbReference type="Proteomes" id="UP000297714">
    <property type="component" value="Unassembled WGS sequence"/>
</dbReference>
<keyword evidence="5" id="KW-1185">Reference proteome</keyword>
<sequence>MEQGTLIRMATKKDAEELLDIYSPYVRNTSITFEYDVPSVAEFSRRIKDTLQMYPYIVAVDEGRIVGYAYASAFKKRAAYNWAVETSIYIKQDCRRKGLGKKLYLALEELLKRQNIINLNACIAYTPVEDAHLNNASMAFHEHLGYAKAAHFTKCGYKFGTWYDMIWMEKMIGEHPEVPKKVIPITEISYDF</sequence>
<dbReference type="PROSITE" id="PS51186">
    <property type="entry name" value="GNAT"/>
    <property type="match status" value="1"/>
</dbReference>
<keyword evidence="2 4" id="KW-0012">Acyltransferase</keyword>
<dbReference type="PANTHER" id="PTHR43072">
    <property type="entry name" value="N-ACETYLTRANSFERASE"/>
    <property type="match status" value="1"/>
</dbReference>
<evidence type="ECO:0000256" key="2">
    <source>
        <dbReference type="ARBA" id="ARBA00023315"/>
    </source>
</evidence>
<dbReference type="InterPro" id="IPR000182">
    <property type="entry name" value="GNAT_dom"/>
</dbReference>
<evidence type="ECO:0000259" key="3">
    <source>
        <dbReference type="PROSITE" id="PS51186"/>
    </source>
</evidence>